<reference evidence="2" key="1">
    <citation type="journal article" date="2019" name="Int. J. Syst. Evol. Microbiol.">
        <title>The Global Catalogue of Microorganisms (GCM) 10K type strain sequencing project: providing services to taxonomists for standard genome sequencing and annotation.</title>
        <authorList>
            <consortium name="The Broad Institute Genomics Platform"/>
            <consortium name="The Broad Institute Genome Sequencing Center for Infectious Disease"/>
            <person name="Wu L."/>
            <person name="Ma J."/>
        </authorList>
    </citation>
    <scope>NUCLEOTIDE SEQUENCE [LARGE SCALE GENOMIC DNA]</scope>
    <source>
        <strain evidence="2">CGMCC 1.3240</strain>
    </source>
</reference>
<comment type="caution">
    <text evidence="1">The sequence shown here is derived from an EMBL/GenBank/DDBJ whole genome shotgun (WGS) entry which is preliminary data.</text>
</comment>
<dbReference type="RefSeq" id="WP_379192648.1">
    <property type="nucleotide sequence ID" value="NZ_JBHSOW010000135.1"/>
</dbReference>
<protein>
    <recommendedName>
        <fullName evidence="3">DUF4817 domain-containing protein</fullName>
    </recommendedName>
</protein>
<evidence type="ECO:0008006" key="3">
    <source>
        <dbReference type="Google" id="ProtNLM"/>
    </source>
</evidence>
<dbReference type="EMBL" id="JBHSOW010000135">
    <property type="protein sequence ID" value="MFC5653727.1"/>
    <property type="molecule type" value="Genomic_DNA"/>
</dbReference>
<dbReference type="Proteomes" id="UP001596047">
    <property type="component" value="Unassembled WGS sequence"/>
</dbReference>
<name>A0ABW0W6D5_9BACL</name>
<organism evidence="1 2">
    <name type="scientific">Paenibacillus solisilvae</name>
    <dbReference type="NCBI Taxonomy" id="2486751"/>
    <lineage>
        <taxon>Bacteria</taxon>
        <taxon>Bacillati</taxon>
        <taxon>Bacillota</taxon>
        <taxon>Bacilli</taxon>
        <taxon>Bacillales</taxon>
        <taxon>Paenibacillaceae</taxon>
        <taxon>Paenibacillus</taxon>
    </lineage>
</organism>
<gene>
    <name evidence="1" type="ORF">ACFPYJ_32360</name>
</gene>
<sequence length="54" mass="6344">MMYELIYLTVCIPSNHHTDFIWINYNEGITLQASVEAYRARFGFYPKSVLADQI</sequence>
<keyword evidence="2" id="KW-1185">Reference proteome</keyword>
<accession>A0ABW0W6D5</accession>
<evidence type="ECO:0000313" key="1">
    <source>
        <dbReference type="EMBL" id="MFC5653727.1"/>
    </source>
</evidence>
<proteinExistence type="predicted"/>
<evidence type="ECO:0000313" key="2">
    <source>
        <dbReference type="Proteomes" id="UP001596047"/>
    </source>
</evidence>